<protein>
    <submittedName>
        <fullName evidence="1">Uncharacterized protein</fullName>
    </submittedName>
</protein>
<evidence type="ECO:0000313" key="2">
    <source>
        <dbReference type="Proteomes" id="UP000193240"/>
    </source>
</evidence>
<proteinExistence type="predicted"/>
<keyword evidence="2" id="KW-1185">Reference proteome</keyword>
<organism evidence="1 2">
    <name type="scientific">Epicoccum nigrum</name>
    <name type="common">Soil fungus</name>
    <name type="synonym">Epicoccum purpurascens</name>
    <dbReference type="NCBI Taxonomy" id="105696"/>
    <lineage>
        <taxon>Eukaryota</taxon>
        <taxon>Fungi</taxon>
        <taxon>Dikarya</taxon>
        <taxon>Ascomycota</taxon>
        <taxon>Pezizomycotina</taxon>
        <taxon>Dothideomycetes</taxon>
        <taxon>Pleosporomycetidae</taxon>
        <taxon>Pleosporales</taxon>
        <taxon>Pleosporineae</taxon>
        <taxon>Didymellaceae</taxon>
        <taxon>Epicoccum</taxon>
    </lineage>
</organism>
<dbReference type="Proteomes" id="UP000193240">
    <property type="component" value="Unassembled WGS sequence"/>
</dbReference>
<sequence length="114" mass="12668">MHSEMMAIHSALSTFSKGACSAVSSQKPCFKLSGSSKRGTRLRREAIKSHVEIICTAVLAQSAANECVAKRQVQDWRYESTASQSYFVDLDHSVQWSAEEAFLQTQQWILAIQG</sequence>
<dbReference type="AlphaFoldDB" id="A0A1Y2M3Y9"/>
<dbReference type="InParanoid" id="A0A1Y2M3Y9"/>
<dbReference type="STRING" id="105696.A0A1Y2M3Y9"/>
<evidence type="ECO:0000313" key="1">
    <source>
        <dbReference type="EMBL" id="OSS50783.1"/>
    </source>
</evidence>
<accession>A0A1Y2M3Y9</accession>
<name>A0A1Y2M3Y9_EPING</name>
<dbReference type="EMBL" id="KZ107841">
    <property type="protein sequence ID" value="OSS50783.1"/>
    <property type="molecule type" value="Genomic_DNA"/>
</dbReference>
<gene>
    <name evidence="1" type="ORF">B5807_04519</name>
</gene>
<reference evidence="1 2" key="1">
    <citation type="journal article" date="2017" name="Genome Announc.">
        <title>Genome sequence of the saprophytic ascomycete Epicoccum nigrum ICMP 19927 strain isolated from New Zealand.</title>
        <authorList>
            <person name="Fokin M."/>
            <person name="Fleetwood D."/>
            <person name="Weir B.S."/>
            <person name="Villas-Boas S.G."/>
        </authorList>
    </citation>
    <scope>NUCLEOTIDE SEQUENCE [LARGE SCALE GENOMIC DNA]</scope>
    <source>
        <strain evidence="1 2">ICMP 19927</strain>
    </source>
</reference>